<evidence type="ECO:0000313" key="2">
    <source>
        <dbReference type="EMBL" id="MTD55694.1"/>
    </source>
</evidence>
<dbReference type="OrthoDB" id="3695340at2"/>
<name>A0A6N7Z585_9PSEU</name>
<accession>A0A6N7Z585</accession>
<protein>
    <submittedName>
        <fullName evidence="2">Uncharacterized protein</fullName>
    </submittedName>
</protein>
<dbReference type="RefSeq" id="WP_154757895.1">
    <property type="nucleotide sequence ID" value="NZ_WMBA01000025.1"/>
</dbReference>
<comment type="caution">
    <text evidence="2">The sequence shown here is derived from an EMBL/GenBank/DDBJ whole genome shotgun (WGS) entry which is preliminary data.</text>
</comment>
<sequence length="172" mass="19010">MTDNEIPAPFGSLHMVRYWLSEAKAARVPAGMAIDAALAELDRYQELTKRVADAHDEAVSGNREGMVSRNPADTSAKAASRVEPRTGSQRARVLALICECGGATDFELSMRLRLLASSVRPRRVELIKFGYVVDSGETRKHRGSHWKIWRATPEGLAWYRRQGFAEPEAGAA</sequence>
<gene>
    <name evidence="2" type="ORF">GKO32_17180</name>
</gene>
<proteinExistence type="predicted"/>
<evidence type="ECO:0000313" key="3">
    <source>
        <dbReference type="Proteomes" id="UP000440096"/>
    </source>
</evidence>
<dbReference type="AlphaFoldDB" id="A0A6N7Z585"/>
<dbReference type="EMBL" id="WMBA01000025">
    <property type="protein sequence ID" value="MTD55694.1"/>
    <property type="molecule type" value="Genomic_DNA"/>
</dbReference>
<evidence type="ECO:0000256" key="1">
    <source>
        <dbReference type="SAM" id="MobiDB-lite"/>
    </source>
</evidence>
<organism evidence="2 3">
    <name type="scientific">Amycolatopsis pithecellobii</name>
    <dbReference type="NCBI Taxonomy" id="664692"/>
    <lineage>
        <taxon>Bacteria</taxon>
        <taxon>Bacillati</taxon>
        <taxon>Actinomycetota</taxon>
        <taxon>Actinomycetes</taxon>
        <taxon>Pseudonocardiales</taxon>
        <taxon>Pseudonocardiaceae</taxon>
        <taxon>Amycolatopsis</taxon>
    </lineage>
</organism>
<keyword evidence="3" id="KW-1185">Reference proteome</keyword>
<dbReference type="Proteomes" id="UP000440096">
    <property type="component" value="Unassembled WGS sequence"/>
</dbReference>
<feature type="region of interest" description="Disordered" evidence="1">
    <location>
        <begin position="55"/>
        <end position="84"/>
    </location>
</feature>
<reference evidence="2 3" key="1">
    <citation type="submission" date="2019-11" db="EMBL/GenBank/DDBJ databases">
        <title>Draft genome of Amycolatopsis RM579.</title>
        <authorList>
            <person name="Duangmal K."/>
            <person name="Mingma R."/>
        </authorList>
    </citation>
    <scope>NUCLEOTIDE SEQUENCE [LARGE SCALE GENOMIC DNA]</scope>
    <source>
        <strain evidence="2 3">RM579</strain>
    </source>
</reference>